<dbReference type="UniPathway" id="UPA00164"/>
<dbReference type="FunFam" id="3.20.20.80:FF:000003">
    <property type="entry name" value="1,4-alpha-glucan branching enzyme GlgB"/>
    <property type="match status" value="1"/>
</dbReference>
<dbReference type="Gene3D" id="2.60.40.10">
    <property type="entry name" value="Immunoglobulins"/>
    <property type="match status" value="1"/>
</dbReference>
<evidence type="ECO:0000256" key="4">
    <source>
        <dbReference type="ARBA" id="ARBA00004964"/>
    </source>
</evidence>
<dbReference type="InterPro" id="IPR006047">
    <property type="entry name" value="GH13_cat_dom"/>
</dbReference>
<proteinExistence type="inferred from homology"/>
<dbReference type="EC" id="2.4.1.18" evidence="12"/>
<dbReference type="Gene3D" id="2.60.40.1180">
    <property type="entry name" value="Golgi alpha-mannosidase II"/>
    <property type="match status" value="1"/>
</dbReference>
<dbReference type="NCBIfam" id="TIGR00217">
    <property type="entry name" value="malQ"/>
    <property type="match status" value="1"/>
</dbReference>
<accession>A0A378HZX7</accession>
<dbReference type="Pfam" id="PF02806">
    <property type="entry name" value="Alpha-amylase_C"/>
    <property type="match status" value="1"/>
</dbReference>
<dbReference type="Pfam" id="PF02922">
    <property type="entry name" value="CBM_48"/>
    <property type="match status" value="1"/>
</dbReference>
<dbReference type="InterPro" id="IPR004193">
    <property type="entry name" value="Glyco_hydro_13_N"/>
</dbReference>
<evidence type="ECO:0000256" key="12">
    <source>
        <dbReference type="HAMAP-Rule" id="MF_00685"/>
    </source>
</evidence>
<comment type="subunit">
    <text evidence="12">Monomer.</text>
</comment>
<feature type="active site" description="Nucleophile" evidence="12">
    <location>
        <position position="999"/>
    </location>
</feature>
<dbReference type="PANTHER" id="PTHR43651:SF3">
    <property type="entry name" value="1,4-ALPHA-GLUCAN-BRANCHING ENZYME"/>
    <property type="match status" value="1"/>
</dbReference>
<dbReference type="EMBL" id="UGNV01000001">
    <property type="protein sequence ID" value="STX27856.1"/>
    <property type="molecule type" value="Genomic_DNA"/>
</dbReference>
<keyword evidence="8 12" id="KW-0328">Glycosyltransferase</keyword>
<dbReference type="RefSeq" id="WP_115301645.1">
    <property type="nucleotide sequence ID" value="NZ_CAAAHO010000006.1"/>
</dbReference>
<dbReference type="InterPro" id="IPR014756">
    <property type="entry name" value="Ig_E-set"/>
</dbReference>
<dbReference type="SUPFAM" id="SSF51011">
    <property type="entry name" value="Glycosyl hydrolase domain"/>
    <property type="match status" value="1"/>
</dbReference>
<dbReference type="InterPro" id="IPR013783">
    <property type="entry name" value="Ig-like_fold"/>
</dbReference>
<dbReference type="InterPro" id="IPR003385">
    <property type="entry name" value="Glyco_hydro_77"/>
</dbReference>
<dbReference type="OrthoDB" id="9800174at2"/>
<evidence type="ECO:0000313" key="15">
    <source>
        <dbReference type="EMBL" id="STX27856.1"/>
    </source>
</evidence>
<dbReference type="CDD" id="cd11322">
    <property type="entry name" value="AmyAc_Glg_BE"/>
    <property type="match status" value="1"/>
</dbReference>
<dbReference type="GO" id="GO:0043169">
    <property type="term" value="F:cation binding"/>
    <property type="evidence" value="ECO:0007669"/>
    <property type="project" value="InterPro"/>
</dbReference>
<dbReference type="FunFam" id="2.60.40.1180:FF:000002">
    <property type="entry name" value="1,4-alpha-glucan branching enzyme GlgB"/>
    <property type="match status" value="1"/>
</dbReference>
<keyword evidence="11 12" id="KW-0119">Carbohydrate metabolism</keyword>
<evidence type="ECO:0000256" key="7">
    <source>
        <dbReference type="ARBA" id="ARBA00022600"/>
    </source>
</evidence>
<comment type="similarity">
    <text evidence="6 12">Belongs to the glycosyl hydrolase 13 family. GlgB subfamily.</text>
</comment>
<name>A0A378HZX7_9GAMM</name>
<dbReference type="InterPro" id="IPR044143">
    <property type="entry name" value="GlgB_N_E_set_prok"/>
</dbReference>
<dbReference type="NCBIfam" id="NF008967">
    <property type="entry name" value="PRK12313.1"/>
    <property type="match status" value="1"/>
</dbReference>
<dbReference type="NCBIfam" id="NF003811">
    <property type="entry name" value="PRK05402.1"/>
    <property type="match status" value="1"/>
</dbReference>
<evidence type="ECO:0000259" key="14">
    <source>
        <dbReference type="SMART" id="SM00642"/>
    </source>
</evidence>
<sequence length="1319" mass="152594">MSQDKTQQALLELAQDAGILISYESAWKEKVVATEPVILCLLNRLGIPIKKVEQAPDFLKKSLENKISAKIEKNIVIWDGQARKIPVLLTEQESKEAVIYSIKLEDGSIIDGEITLSKIRAKRKQAHGIDYIEKLISLPKLPIGYHQLQIKLLNHAYTSLLIVAPTKFYTANIDKDPCYGIFAPIYALHDEQVTQCGDLATFSHFSSWLAEQGAKIVATMPFFAGFSESHCEPSPYSPVSRLFWNDLYLDLNHLDDKEDKLAHEQINVSGLVDYPAAARAKRERFENHIDHFLSDEELQSELKTYIDTHPLVKKYALFRAKNEVDKQTWPNWADSEKKGNLKLDKNLENYYNYHLLAQWQFDKQLKAFRKELNKRGQLLYLDLPVGVHKDGFDTWHFQDKFLEGMSIGAPPDPVFKEGQNWGSPPLSPTTLKNTHFDYFILMLRHIFQYVDILRIDHVMGLNRLFWIPDNFPISEGVYVQYPAEEMYAILSLESNRHKAAIIGENLGCVPPITNKMMAAHDMVQMNITQYLLESKLPLAPAAELMLTSLNTHDMPTFFAFCQGLDIEKSKQEKKLATNVFHDAIQKRKKQIQLLRKTLAKHHLDEDNLLESNLKFLAGSKAKILILNIEDLWQETKPQNTPASGVDEPNWRRKFAYSIEQIKTMSVVNHLLQVVRKLRPEKPNVVKQPSHISLINNEDLYLFNEGTHYQLYKHLGAHDITRKGVEGIYFAVWAPNASYVSVIGDFNCWNRKEHPMTTVDSSGIWEAFIPTAKPGDLYKFYIESRHHHHSVEKADPFAFLQEVPPNTASKVWRSAYQWQDTKWMAKRRQHQQLNSPISIYEVHLGSWRRVPEEGCRFLSYRELAPLLTEYVLNMNFTHVEFLPVMEHPFYGSWGYQTLGYFAPTARFGNPDDFKYLIDYLHQHNIGVILDWVPSHFPNDEHGLAYFDGTHLFEHSDPRKGFHPDWKSAIFNYSRHEVKSFLISSALYWLDYYHIDGLRVDAVASMLYLNYSRSEGEWIPNSHGGNENLEAIDFLQSLNKAIYHYFPDVQTFAEESTAWPGVSKPTYIGGLGFGFKWDMGWMHDTLFYLHLDPIHRRYHQHRLSFRMIYAFNENFTLSLSHDEAVHGKGSLLAKMAGDEWQQFANLRLLYGYMFGLPGKKLLFMGNEFGQKGEWNHETSLDWHVLKWPLHRGLQEWVATLNKLYRQESALHDFDNESAGFEWVDCEDACNSVYSFLRKSASHELILIILNCTPVTRFFYRVGVPKPGQWQLIASSDATQYGGAGNHDTNLTTEKHPFHYRHYSVNLTLPGLSVGFYKWIEK</sequence>
<comment type="function">
    <text evidence="3 12">Catalyzes the formation of the alpha-1,6-glucosidic linkages in glycogen by scission of a 1,4-alpha-linked oligosaccharide from growing alpha-1,4-glucan chains and the subsequent attachment of the oligosaccharide to the alpha-1,6 position.</text>
</comment>
<gene>
    <name evidence="12 15" type="primary">glgB</name>
    <name evidence="15" type="ORF">NCTC13315_00377</name>
</gene>
<dbReference type="Pfam" id="PF02446">
    <property type="entry name" value="Glyco_hydro_77"/>
    <property type="match status" value="1"/>
</dbReference>
<organism evidence="15 16">
    <name type="scientific">Legionella beliardensis</name>
    <dbReference type="NCBI Taxonomy" id="91822"/>
    <lineage>
        <taxon>Bacteria</taxon>
        <taxon>Pseudomonadati</taxon>
        <taxon>Pseudomonadota</taxon>
        <taxon>Gammaproteobacteria</taxon>
        <taxon>Legionellales</taxon>
        <taxon>Legionellaceae</taxon>
        <taxon>Legionella</taxon>
    </lineage>
</organism>
<dbReference type="GO" id="GO:0005829">
    <property type="term" value="C:cytosol"/>
    <property type="evidence" value="ECO:0007669"/>
    <property type="project" value="TreeGrafter"/>
</dbReference>
<protein>
    <recommendedName>
        <fullName evidence="12">1,4-alpha-glucan branching enzyme GlgB</fullName>
        <ecNumber evidence="12">2.4.1.18</ecNumber>
    </recommendedName>
    <alternativeName>
        <fullName evidence="12">1,4-alpha-D-glucan:1,4-alpha-D-glucan 6-glucosyl-transferase</fullName>
    </alternativeName>
    <alternativeName>
        <fullName evidence="12">Alpha-(1-&gt;4)-glucan branching enzyme</fullName>
    </alternativeName>
    <alternativeName>
        <fullName evidence="12">Glycogen branching enzyme</fullName>
        <shortName evidence="12">BE</shortName>
    </alternativeName>
</protein>
<comment type="pathway">
    <text evidence="4 12">Glycan biosynthesis; glycogen biosynthesis.</text>
</comment>
<evidence type="ECO:0000256" key="8">
    <source>
        <dbReference type="ARBA" id="ARBA00022676"/>
    </source>
</evidence>
<dbReference type="CDD" id="cd02855">
    <property type="entry name" value="E_set_GBE_prok_N"/>
    <property type="match status" value="1"/>
</dbReference>
<dbReference type="FunFam" id="2.60.40.10:FF:000169">
    <property type="entry name" value="1,4-alpha-glucan branching enzyme GlgB"/>
    <property type="match status" value="1"/>
</dbReference>
<dbReference type="InterPro" id="IPR013780">
    <property type="entry name" value="Glyco_hydro_b"/>
</dbReference>
<dbReference type="GO" id="GO:0003844">
    <property type="term" value="F:1,4-alpha-glucan branching enzyme activity"/>
    <property type="evidence" value="ECO:0007669"/>
    <property type="project" value="UniProtKB-UniRule"/>
</dbReference>
<dbReference type="SMART" id="SM00642">
    <property type="entry name" value="Aamy"/>
    <property type="match status" value="1"/>
</dbReference>
<evidence type="ECO:0000256" key="3">
    <source>
        <dbReference type="ARBA" id="ARBA00002953"/>
    </source>
</evidence>
<keyword evidence="16" id="KW-1185">Reference proteome</keyword>
<dbReference type="InterPro" id="IPR017853">
    <property type="entry name" value="GH"/>
</dbReference>
<dbReference type="GO" id="GO:0004134">
    <property type="term" value="F:4-alpha-glucanotransferase activity"/>
    <property type="evidence" value="ECO:0007669"/>
    <property type="project" value="UniProtKB-EC"/>
</dbReference>
<dbReference type="InterPro" id="IPR006407">
    <property type="entry name" value="GlgB"/>
</dbReference>
<feature type="active site" description="Proton donor" evidence="12">
    <location>
        <position position="1052"/>
    </location>
</feature>
<dbReference type="InterPro" id="IPR006048">
    <property type="entry name" value="A-amylase/branching_C"/>
</dbReference>
<comment type="similarity">
    <text evidence="5 13">Belongs to the disproportionating enzyme family.</text>
</comment>
<evidence type="ECO:0000313" key="16">
    <source>
        <dbReference type="Proteomes" id="UP000254968"/>
    </source>
</evidence>
<dbReference type="Pfam" id="PF21226">
    <property type="entry name" value="MalQ_N"/>
    <property type="match status" value="1"/>
</dbReference>
<feature type="domain" description="Glycosyl hydrolase family 13 catalytic" evidence="14">
    <location>
        <begin position="840"/>
        <end position="1219"/>
    </location>
</feature>
<dbReference type="SUPFAM" id="SSF51445">
    <property type="entry name" value="(Trans)glycosidases"/>
    <property type="match status" value="2"/>
</dbReference>
<keyword evidence="9 12" id="KW-0808">Transferase</keyword>
<comment type="catalytic activity">
    <reaction evidence="2 12">
        <text>Transfers a segment of a (1-&gt;4)-alpha-D-glucan chain to a primary hydroxy group in a similar glucan chain.</text>
        <dbReference type="EC" id="2.4.1.18"/>
    </reaction>
</comment>
<evidence type="ECO:0000256" key="5">
    <source>
        <dbReference type="ARBA" id="ARBA00005684"/>
    </source>
</evidence>
<dbReference type="InterPro" id="IPR048458">
    <property type="entry name" value="MalQ_N"/>
</dbReference>
<evidence type="ECO:0000256" key="10">
    <source>
        <dbReference type="ARBA" id="ARBA00023056"/>
    </source>
</evidence>
<reference evidence="15 16" key="1">
    <citation type="submission" date="2018-06" db="EMBL/GenBank/DDBJ databases">
        <authorList>
            <consortium name="Pathogen Informatics"/>
            <person name="Doyle S."/>
        </authorList>
    </citation>
    <scope>NUCLEOTIDE SEQUENCE [LARGE SCALE GENOMIC DNA]</scope>
    <source>
        <strain evidence="15 16">NCTC13315</strain>
    </source>
</reference>
<dbReference type="NCBIfam" id="TIGR01515">
    <property type="entry name" value="branching_enzym"/>
    <property type="match status" value="1"/>
</dbReference>
<dbReference type="Gene3D" id="3.20.20.80">
    <property type="entry name" value="Glycosidases"/>
    <property type="match status" value="2"/>
</dbReference>
<dbReference type="PANTHER" id="PTHR43651">
    <property type="entry name" value="1,4-ALPHA-GLUCAN-BRANCHING ENZYME"/>
    <property type="match status" value="1"/>
</dbReference>
<dbReference type="GO" id="GO:0005978">
    <property type="term" value="P:glycogen biosynthetic process"/>
    <property type="evidence" value="ECO:0007669"/>
    <property type="project" value="UniProtKB-UniRule"/>
</dbReference>
<dbReference type="GO" id="GO:0004553">
    <property type="term" value="F:hydrolase activity, hydrolyzing O-glycosyl compounds"/>
    <property type="evidence" value="ECO:0007669"/>
    <property type="project" value="InterPro"/>
</dbReference>
<keyword evidence="10 12" id="KW-0320">Glycogen biosynthesis</keyword>
<dbReference type="SUPFAM" id="SSF81296">
    <property type="entry name" value="E set domains"/>
    <property type="match status" value="1"/>
</dbReference>
<dbReference type="Proteomes" id="UP000254968">
    <property type="component" value="Unassembled WGS sequence"/>
</dbReference>
<keyword evidence="7 12" id="KW-0321">Glycogen metabolism</keyword>
<evidence type="ECO:0000256" key="9">
    <source>
        <dbReference type="ARBA" id="ARBA00022679"/>
    </source>
</evidence>
<evidence type="ECO:0000256" key="2">
    <source>
        <dbReference type="ARBA" id="ARBA00000826"/>
    </source>
</evidence>
<dbReference type="HAMAP" id="MF_00685">
    <property type="entry name" value="GlgB"/>
    <property type="match status" value="1"/>
</dbReference>
<evidence type="ECO:0000256" key="6">
    <source>
        <dbReference type="ARBA" id="ARBA00009000"/>
    </source>
</evidence>
<evidence type="ECO:0000256" key="11">
    <source>
        <dbReference type="ARBA" id="ARBA00023277"/>
    </source>
</evidence>
<evidence type="ECO:0000256" key="1">
    <source>
        <dbReference type="ARBA" id="ARBA00000439"/>
    </source>
</evidence>
<evidence type="ECO:0000256" key="13">
    <source>
        <dbReference type="RuleBase" id="RU361207"/>
    </source>
</evidence>
<comment type="catalytic activity">
    <reaction evidence="1 13">
        <text>Transfers a segment of a (1-&gt;4)-alpha-D-glucan to a new position in an acceptor, which may be glucose or a (1-&gt;4)-alpha-D-glucan.</text>
        <dbReference type="EC" id="2.4.1.25"/>
    </reaction>
</comment>